<comment type="caution">
    <text evidence="1">The sequence shown here is derived from an EMBL/GenBank/DDBJ whole genome shotgun (WGS) entry which is preliminary data.</text>
</comment>
<dbReference type="PANTHER" id="PTHR37048:SF2">
    <property type="entry name" value="QUESTIONABLE PROTEIN"/>
    <property type="match status" value="1"/>
</dbReference>
<dbReference type="Proteomes" id="UP001152024">
    <property type="component" value="Unassembled WGS sequence"/>
</dbReference>
<evidence type="ECO:0000313" key="2">
    <source>
        <dbReference type="Proteomes" id="UP001152024"/>
    </source>
</evidence>
<dbReference type="PANTHER" id="PTHR37048">
    <property type="entry name" value="QUESTIONABLE PROTEIN"/>
    <property type="match status" value="1"/>
</dbReference>
<dbReference type="EMBL" id="JAOQBH010000039">
    <property type="protein sequence ID" value="KAJ4108657.1"/>
    <property type="molecule type" value="Genomic_DNA"/>
</dbReference>
<proteinExistence type="predicted"/>
<sequence>MPCLYQTPQCPSLEGHIVILPKLSEIDASCTITLPSESGIFNHPVVILSKQDHDEKVAALVTTHPDTSWLLIVAYGNITKKQSHVNFKEIHEIPLTALRPCWRDNDLHLEKGSYEMLIAEMRKQNVGNLSVRLHEYRIPEQVAQSTYGQRPVSASNRCTCQGCARPLAHGTSSTRIYDSSTLGSYGTFERTSASPMRTYASTSYPNATVAAFAINSACNLNDTFGTPHVWQPRPARPSHIMPQRNQLPLVQWTQNEGSSDESGCSCLGFVVITCLRFSPVDAEIPEFDVVFDFINLAIQNIALRVFQRNKNGATKIV</sequence>
<name>A0ABQ8QW17_FUSEQ</name>
<reference evidence="1" key="1">
    <citation type="submission" date="2022-09" db="EMBL/GenBank/DDBJ databases">
        <title>Fusarium specimens isolated from Avocado Roots.</title>
        <authorList>
            <person name="Stajich J."/>
            <person name="Roper C."/>
            <person name="Heimlech-Rivalta G."/>
        </authorList>
    </citation>
    <scope>NUCLEOTIDE SEQUENCE</scope>
    <source>
        <strain evidence="1">CF00095</strain>
    </source>
</reference>
<keyword evidence="2" id="KW-1185">Reference proteome</keyword>
<accession>A0ABQ8QW17</accession>
<evidence type="ECO:0000313" key="1">
    <source>
        <dbReference type="EMBL" id="KAJ4108657.1"/>
    </source>
</evidence>
<gene>
    <name evidence="1" type="ORF">NW768_012189</name>
</gene>
<protein>
    <submittedName>
        <fullName evidence="1">Uncharacterized protein</fullName>
    </submittedName>
</protein>
<organism evidence="1 2">
    <name type="scientific">Fusarium equiseti</name>
    <name type="common">Fusarium scirpi</name>
    <dbReference type="NCBI Taxonomy" id="61235"/>
    <lineage>
        <taxon>Eukaryota</taxon>
        <taxon>Fungi</taxon>
        <taxon>Dikarya</taxon>
        <taxon>Ascomycota</taxon>
        <taxon>Pezizomycotina</taxon>
        <taxon>Sordariomycetes</taxon>
        <taxon>Hypocreomycetidae</taxon>
        <taxon>Hypocreales</taxon>
        <taxon>Nectriaceae</taxon>
        <taxon>Fusarium</taxon>
        <taxon>Fusarium incarnatum-equiseti species complex</taxon>
    </lineage>
</organism>